<evidence type="ECO:0000313" key="4">
    <source>
        <dbReference type="EMBL" id="CAD7574848.1"/>
    </source>
</evidence>
<dbReference type="EMBL" id="OE182678">
    <property type="protein sequence ID" value="CAD7574848.1"/>
    <property type="molecule type" value="Genomic_DNA"/>
</dbReference>
<reference evidence="4" key="1">
    <citation type="submission" date="2020-11" db="EMBL/GenBank/DDBJ databases">
        <authorList>
            <person name="Tran Van P."/>
        </authorList>
    </citation>
    <scope>NUCLEOTIDE SEQUENCE</scope>
</reference>
<feature type="domain" description="Mitochondrial transcription rescue factor 1 C-terminal" evidence="3">
    <location>
        <begin position="37"/>
        <end position="130"/>
    </location>
</feature>
<gene>
    <name evidence="4" type="ORF">TCMB3V08_LOCUS7452</name>
</gene>
<dbReference type="Pfam" id="PF25818">
    <property type="entry name" value="MTRES1_C"/>
    <property type="match status" value="1"/>
</dbReference>
<dbReference type="GO" id="GO:1903108">
    <property type="term" value="P:regulation of mitochondrial transcription"/>
    <property type="evidence" value="ECO:0007669"/>
    <property type="project" value="TreeGrafter"/>
</dbReference>
<keyword evidence="1" id="KW-0694">RNA-binding</keyword>
<evidence type="ECO:0000259" key="3">
    <source>
        <dbReference type="Pfam" id="PF25818"/>
    </source>
</evidence>
<dbReference type="PANTHER" id="PTHR13633:SF3">
    <property type="entry name" value="MITOCHONDRIAL TRANSCRIPTION RESCUE FACTOR 1"/>
    <property type="match status" value="1"/>
</dbReference>
<dbReference type="PANTHER" id="PTHR13633">
    <property type="entry name" value="MITOCHONDRIAL TRANSCRIPTION RESCUE FACTOR 1"/>
    <property type="match status" value="1"/>
</dbReference>
<dbReference type="GO" id="GO:0005739">
    <property type="term" value="C:mitochondrion"/>
    <property type="evidence" value="ECO:0007669"/>
    <property type="project" value="TreeGrafter"/>
</dbReference>
<dbReference type="InterPro" id="IPR057896">
    <property type="entry name" value="MTRES1_C"/>
</dbReference>
<feature type="region of interest" description="Disordered" evidence="2">
    <location>
        <begin position="1"/>
        <end position="25"/>
    </location>
</feature>
<dbReference type="SUPFAM" id="SSF55174">
    <property type="entry name" value="Alpha-L RNA-binding motif"/>
    <property type="match status" value="1"/>
</dbReference>
<dbReference type="GO" id="GO:0003723">
    <property type="term" value="F:RNA binding"/>
    <property type="evidence" value="ECO:0007669"/>
    <property type="project" value="UniProtKB-KW"/>
</dbReference>
<dbReference type="CDD" id="cd00165">
    <property type="entry name" value="S4"/>
    <property type="match status" value="1"/>
</dbReference>
<feature type="compositionally biased region" description="Basic and acidic residues" evidence="2">
    <location>
        <begin position="1"/>
        <end position="10"/>
    </location>
</feature>
<organism evidence="4">
    <name type="scientific">Timema californicum</name>
    <name type="common">California timema</name>
    <name type="synonym">Walking stick</name>
    <dbReference type="NCBI Taxonomy" id="61474"/>
    <lineage>
        <taxon>Eukaryota</taxon>
        <taxon>Metazoa</taxon>
        <taxon>Ecdysozoa</taxon>
        <taxon>Arthropoda</taxon>
        <taxon>Hexapoda</taxon>
        <taxon>Insecta</taxon>
        <taxon>Pterygota</taxon>
        <taxon>Neoptera</taxon>
        <taxon>Polyneoptera</taxon>
        <taxon>Phasmatodea</taxon>
        <taxon>Timematodea</taxon>
        <taxon>Timematoidea</taxon>
        <taxon>Timematidae</taxon>
        <taxon>Timema</taxon>
    </lineage>
</organism>
<dbReference type="InterPro" id="IPR036986">
    <property type="entry name" value="S4_RNA-bd_sf"/>
</dbReference>
<proteinExistence type="predicted"/>
<sequence length="143" mass="16107">MTENCHHPQDPDSDEESDKEQWDNEVDDKTSKVVIVRVGSLRIDLLLKAALGIARNKVEAIFYQSKIRINGEKLLKKSTLVNVGDEIDIIRGPSPLNSDFLIVSRVEVLSASANENNISVKLRRSKTLTIENYADSWKVSQDE</sequence>
<dbReference type="AlphaFoldDB" id="A0A7R9P9E4"/>
<dbReference type="Gene3D" id="3.10.290.10">
    <property type="entry name" value="RNA-binding S4 domain"/>
    <property type="match status" value="1"/>
</dbReference>
<name>A0A7R9P9E4_TIMCA</name>
<evidence type="ECO:0000256" key="2">
    <source>
        <dbReference type="SAM" id="MobiDB-lite"/>
    </source>
</evidence>
<accession>A0A7R9P9E4</accession>
<evidence type="ECO:0000256" key="1">
    <source>
        <dbReference type="PROSITE-ProRule" id="PRU00182"/>
    </source>
</evidence>
<protein>
    <submittedName>
        <fullName evidence="4">(California timema) hypothetical protein</fullName>
    </submittedName>
</protein>
<dbReference type="PROSITE" id="PS50889">
    <property type="entry name" value="S4"/>
    <property type="match status" value="1"/>
</dbReference>